<dbReference type="RefSeq" id="XP_003746702.1">
    <property type="nucleotide sequence ID" value="XM_003746654.2"/>
</dbReference>
<evidence type="ECO:0000259" key="4">
    <source>
        <dbReference type="Pfam" id="PF09398"/>
    </source>
</evidence>
<dbReference type="Proteomes" id="UP000694867">
    <property type="component" value="Unplaced"/>
</dbReference>
<feature type="compositionally biased region" description="Low complexity" evidence="3">
    <location>
        <begin position="261"/>
        <end position="271"/>
    </location>
</feature>
<feature type="compositionally biased region" description="Low complexity" evidence="3">
    <location>
        <begin position="212"/>
        <end position="227"/>
    </location>
</feature>
<evidence type="ECO:0000256" key="3">
    <source>
        <dbReference type="SAM" id="MobiDB-lite"/>
    </source>
</evidence>
<feature type="compositionally biased region" description="Basic and acidic residues" evidence="3">
    <location>
        <begin position="188"/>
        <end position="201"/>
    </location>
</feature>
<feature type="compositionally biased region" description="Acidic residues" evidence="3">
    <location>
        <begin position="251"/>
        <end position="260"/>
    </location>
</feature>
<feature type="domain" description="FGFR1 oncogene partner (FOP) N-terminal dimerisation" evidence="4">
    <location>
        <begin position="62"/>
        <end position="123"/>
    </location>
</feature>
<evidence type="ECO:0000256" key="2">
    <source>
        <dbReference type="ARBA" id="ARBA00023212"/>
    </source>
</evidence>
<dbReference type="GO" id="GO:0034453">
    <property type="term" value="P:microtubule anchoring"/>
    <property type="evidence" value="ECO:0007669"/>
    <property type="project" value="InterPro"/>
</dbReference>
<dbReference type="PANTHER" id="PTHR15431:SF4">
    <property type="entry name" value="PROTEIN TONNEAU 1B"/>
    <property type="match status" value="1"/>
</dbReference>
<dbReference type="PANTHER" id="PTHR15431">
    <property type="entry name" value="FGFR1 ONCOGENE PARTNER/LISH DOMAIN-CONTAINING PROTEIN"/>
    <property type="match status" value="1"/>
</dbReference>
<evidence type="ECO:0000313" key="6">
    <source>
        <dbReference type="RefSeq" id="XP_003746702.1"/>
    </source>
</evidence>
<dbReference type="AlphaFoldDB" id="A0AAJ6VZR3"/>
<feature type="compositionally biased region" description="Basic and acidic residues" evidence="3">
    <location>
        <begin position="159"/>
        <end position="170"/>
    </location>
</feature>
<dbReference type="Gene3D" id="1.20.960.40">
    <property type="match status" value="1"/>
</dbReference>
<keyword evidence="2" id="KW-0206">Cytoskeleton</keyword>
<feature type="compositionally biased region" description="Pro residues" evidence="3">
    <location>
        <begin position="228"/>
        <end position="244"/>
    </location>
</feature>
<dbReference type="KEGG" id="goe:100904575"/>
<dbReference type="GO" id="GO:0005815">
    <property type="term" value="C:microtubule organizing center"/>
    <property type="evidence" value="ECO:0007669"/>
    <property type="project" value="InterPro"/>
</dbReference>
<organism evidence="5 6">
    <name type="scientific">Galendromus occidentalis</name>
    <name type="common">western predatory mite</name>
    <dbReference type="NCBI Taxonomy" id="34638"/>
    <lineage>
        <taxon>Eukaryota</taxon>
        <taxon>Metazoa</taxon>
        <taxon>Ecdysozoa</taxon>
        <taxon>Arthropoda</taxon>
        <taxon>Chelicerata</taxon>
        <taxon>Arachnida</taxon>
        <taxon>Acari</taxon>
        <taxon>Parasitiformes</taxon>
        <taxon>Mesostigmata</taxon>
        <taxon>Gamasina</taxon>
        <taxon>Phytoseioidea</taxon>
        <taxon>Phytoseiidae</taxon>
        <taxon>Typhlodrominae</taxon>
        <taxon>Galendromus</taxon>
    </lineage>
</organism>
<evidence type="ECO:0000313" key="5">
    <source>
        <dbReference type="Proteomes" id="UP000694867"/>
    </source>
</evidence>
<dbReference type="GeneID" id="100904575"/>
<keyword evidence="5" id="KW-1185">Reference proteome</keyword>
<protein>
    <submittedName>
        <fullName evidence="6">FGFR1 oncogene partner</fullName>
    </submittedName>
</protein>
<feature type="compositionally biased region" description="Polar residues" evidence="3">
    <location>
        <begin position="272"/>
        <end position="281"/>
    </location>
</feature>
<sequence length="292" mass="32025">MALSSEEGDLELRDAVLQLLEDSGALSKIKAELRSRVFQALYDSNQLRGKLPPSRALQFSGHEEGRLALSLVKDLLQCLDLNFTMSVFEAEVQAKTLLNRKETAAKLDIGTSLEEPLLSSVVNSALNPRKTETTTNRQNVDVQTMFAEQSFFAQLDNEGGDKEESSKSEQLEAEEEPRKKTVFSPPRSPEKSRPESQKAVEMHSTTTSHNNKLSPLKPLPSLKDLPQLQPPSKLPSLKRPPPEPVKLLDADSGDDVESLGDDLLSSLGDSSTNEVSTSQAEIPNGDYVENVA</sequence>
<dbReference type="InterPro" id="IPR018993">
    <property type="entry name" value="FOP_dimerisation-dom_N"/>
</dbReference>
<evidence type="ECO:0000256" key="1">
    <source>
        <dbReference type="ARBA" id="ARBA00022490"/>
    </source>
</evidence>
<keyword evidence="1" id="KW-0963">Cytoplasm</keyword>
<proteinExistence type="predicted"/>
<reference evidence="6" key="1">
    <citation type="submission" date="2025-08" db="UniProtKB">
        <authorList>
            <consortium name="RefSeq"/>
        </authorList>
    </citation>
    <scope>IDENTIFICATION</scope>
</reference>
<name>A0AAJ6VZR3_9ACAR</name>
<accession>A0AAJ6VZR3</accession>
<gene>
    <name evidence="6" type="primary">LOC100904575</name>
</gene>
<feature type="region of interest" description="Disordered" evidence="3">
    <location>
        <begin position="157"/>
        <end position="292"/>
    </location>
</feature>
<dbReference type="Pfam" id="PF09398">
    <property type="entry name" value="FOP_dimer"/>
    <property type="match status" value="1"/>
</dbReference>